<gene>
    <name evidence="2" type="ORF">N868_15320</name>
</gene>
<organism evidence="2 3">
    <name type="scientific">Cellulomonas carbonis T26</name>
    <dbReference type="NCBI Taxonomy" id="947969"/>
    <lineage>
        <taxon>Bacteria</taxon>
        <taxon>Bacillati</taxon>
        <taxon>Actinomycetota</taxon>
        <taxon>Actinomycetes</taxon>
        <taxon>Micrococcales</taxon>
        <taxon>Cellulomonadaceae</taxon>
        <taxon>Cellulomonas</taxon>
    </lineage>
</organism>
<reference evidence="2 3" key="1">
    <citation type="submission" date="2013-08" db="EMBL/GenBank/DDBJ databases">
        <title>Genome sequencing of Cellulomonas carbonis T26.</title>
        <authorList>
            <person name="Chen F."/>
            <person name="Li Y."/>
            <person name="Wang G."/>
        </authorList>
    </citation>
    <scope>NUCLEOTIDE SEQUENCE [LARGE SCALE GENOMIC DNA]</scope>
    <source>
        <strain evidence="2 3">T26</strain>
    </source>
</reference>
<keyword evidence="1" id="KW-1133">Transmembrane helix</keyword>
<evidence type="ECO:0000256" key="1">
    <source>
        <dbReference type="SAM" id="Phobius"/>
    </source>
</evidence>
<feature type="transmembrane region" description="Helical" evidence="1">
    <location>
        <begin position="108"/>
        <end position="134"/>
    </location>
</feature>
<feature type="transmembrane region" description="Helical" evidence="1">
    <location>
        <begin position="183"/>
        <end position="204"/>
    </location>
</feature>
<feature type="transmembrane region" description="Helical" evidence="1">
    <location>
        <begin position="63"/>
        <end position="87"/>
    </location>
</feature>
<keyword evidence="3" id="KW-1185">Reference proteome</keyword>
<protein>
    <submittedName>
        <fullName evidence="2">ABC transporter permease</fullName>
    </submittedName>
</protein>
<feature type="transmembrane region" description="Helical" evidence="1">
    <location>
        <begin position="20"/>
        <end position="43"/>
    </location>
</feature>
<evidence type="ECO:0000313" key="2">
    <source>
        <dbReference type="EMBL" id="KGM10404.1"/>
    </source>
</evidence>
<keyword evidence="1" id="KW-0812">Transmembrane</keyword>
<feature type="transmembrane region" description="Helical" evidence="1">
    <location>
        <begin position="242"/>
        <end position="260"/>
    </location>
</feature>
<feature type="transmembrane region" description="Helical" evidence="1">
    <location>
        <begin position="154"/>
        <end position="176"/>
    </location>
</feature>
<dbReference type="OrthoDB" id="5244396at2"/>
<sequence length="270" mass="27774">MRAALLTEYRKLVTTRLWWVLLVAMALVMVFMGASLAFTFSVPADQGGMGGGEGLPALTPTDVALSVYSVAAGFGYVFPVVVGALAVTGELRHMTITPTLLAEPRRGVVLGAKLLAALPVGLLFGLVGTAATVAGGATVLTLTGGETALGEPEVLRGLALSVLALGLWAVLGVGFGTVLTNQVAAVVVVLAYNQLVEPLLRLFLGSLEWGQPVTRFLPGAAAEALVGSSIYTAVGAGDLLEWWQGGLVLAAYALVLAAIGRATTFRRDIT</sequence>
<proteinExistence type="predicted"/>
<dbReference type="Proteomes" id="UP000029839">
    <property type="component" value="Unassembled WGS sequence"/>
</dbReference>
<keyword evidence="1" id="KW-0472">Membrane</keyword>
<name>A0A0A0BTB5_9CELL</name>
<dbReference type="AlphaFoldDB" id="A0A0A0BTB5"/>
<accession>A0A0A0BTB5</accession>
<reference evidence="2 3" key="2">
    <citation type="journal article" date="2015" name="Stand. Genomic Sci.">
        <title>Draft genome sequence of Cellulomonas carbonis T26(T) and comparative analysis of six Cellulomonas genomes.</title>
        <authorList>
            <person name="Zhuang W."/>
            <person name="Zhang S."/>
            <person name="Xia X."/>
            <person name="Wang G."/>
        </authorList>
    </citation>
    <scope>NUCLEOTIDE SEQUENCE [LARGE SCALE GENOMIC DNA]</scope>
    <source>
        <strain evidence="2 3">T26</strain>
    </source>
</reference>
<dbReference type="RefSeq" id="WP_043607087.1">
    <property type="nucleotide sequence ID" value="NZ_AXCY01000051.1"/>
</dbReference>
<dbReference type="EMBL" id="AXCY01000051">
    <property type="protein sequence ID" value="KGM10404.1"/>
    <property type="molecule type" value="Genomic_DNA"/>
</dbReference>
<comment type="caution">
    <text evidence="2">The sequence shown here is derived from an EMBL/GenBank/DDBJ whole genome shotgun (WGS) entry which is preliminary data.</text>
</comment>
<evidence type="ECO:0000313" key="3">
    <source>
        <dbReference type="Proteomes" id="UP000029839"/>
    </source>
</evidence>